<evidence type="ECO:0000256" key="9">
    <source>
        <dbReference type="ARBA" id="ARBA00023136"/>
    </source>
</evidence>
<feature type="region of interest" description="Disordered" evidence="11">
    <location>
        <begin position="913"/>
        <end position="935"/>
    </location>
</feature>
<dbReference type="PRINTS" id="PR00119">
    <property type="entry name" value="CATATPASE"/>
</dbReference>
<dbReference type="PANTHER" id="PTHR48085">
    <property type="entry name" value="CADMIUM/ZINC-TRANSPORTING ATPASE HMA2-RELATED"/>
    <property type="match status" value="1"/>
</dbReference>
<feature type="transmembrane region" description="Helical" evidence="10">
    <location>
        <begin position="818"/>
        <end position="834"/>
    </location>
</feature>
<comment type="similarity">
    <text evidence="2 10">Belongs to the cation transport ATPase (P-type) (TC 3.A.3) family. Type IB subfamily.</text>
</comment>
<accession>A0AAX4PJ56</accession>
<feature type="domain" description="HMA" evidence="12">
    <location>
        <begin position="123"/>
        <end position="189"/>
    </location>
</feature>
<feature type="transmembrane region" description="Helical" evidence="10">
    <location>
        <begin position="437"/>
        <end position="461"/>
    </location>
</feature>
<dbReference type="Proteomes" id="UP001472866">
    <property type="component" value="Chromosome 15"/>
</dbReference>
<dbReference type="GO" id="GO:0016020">
    <property type="term" value="C:membrane"/>
    <property type="evidence" value="ECO:0007669"/>
    <property type="project" value="UniProtKB-SubCell"/>
</dbReference>
<keyword evidence="6 10" id="KW-0067">ATP-binding</keyword>
<dbReference type="InterPro" id="IPR018303">
    <property type="entry name" value="ATPase_P-typ_P_site"/>
</dbReference>
<dbReference type="InterPro" id="IPR001757">
    <property type="entry name" value="P_typ_ATPase"/>
</dbReference>
<dbReference type="EMBL" id="CP151515">
    <property type="protein sequence ID" value="WZN66323.1"/>
    <property type="molecule type" value="Genomic_DNA"/>
</dbReference>
<evidence type="ECO:0000256" key="11">
    <source>
        <dbReference type="SAM" id="MobiDB-lite"/>
    </source>
</evidence>
<reference evidence="13 14" key="1">
    <citation type="submission" date="2024-03" db="EMBL/GenBank/DDBJ databases">
        <title>Complete genome sequence of the green alga Chloropicon roscoffensis RCC1871.</title>
        <authorList>
            <person name="Lemieux C."/>
            <person name="Pombert J.-F."/>
            <person name="Otis C."/>
            <person name="Turmel M."/>
        </authorList>
    </citation>
    <scope>NUCLEOTIDE SEQUENCE [LARGE SCALE GENOMIC DNA]</scope>
    <source>
        <strain evidence="13 14">RCC1871</strain>
    </source>
</reference>
<dbReference type="InterPro" id="IPR044492">
    <property type="entry name" value="P_typ_ATPase_HD_dom"/>
</dbReference>
<dbReference type="PRINTS" id="PR00120">
    <property type="entry name" value="HATPASE"/>
</dbReference>
<dbReference type="Pfam" id="PF00702">
    <property type="entry name" value="Hydrolase"/>
    <property type="match status" value="1"/>
</dbReference>
<dbReference type="AlphaFoldDB" id="A0AAX4PJ56"/>
<dbReference type="InterPro" id="IPR027256">
    <property type="entry name" value="P-typ_ATPase_IB"/>
</dbReference>
<feature type="transmembrane region" description="Helical" evidence="10">
    <location>
        <begin position="262"/>
        <end position="281"/>
    </location>
</feature>
<dbReference type="GO" id="GO:0019829">
    <property type="term" value="F:ATPase-coupled monoatomic cation transmembrane transporter activity"/>
    <property type="evidence" value="ECO:0007669"/>
    <property type="project" value="InterPro"/>
</dbReference>
<dbReference type="PROSITE" id="PS50846">
    <property type="entry name" value="HMA_2"/>
    <property type="match status" value="1"/>
</dbReference>
<dbReference type="SUPFAM" id="SSF81653">
    <property type="entry name" value="Calcium ATPase, transduction domain A"/>
    <property type="match status" value="1"/>
</dbReference>
<keyword evidence="8 10" id="KW-1133">Transmembrane helix</keyword>
<feature type="compositionally biased region" description="Basic and acidic residues" evidence="11">
    <location>
        <begin position="99"/>
        <end position="113"/>
    </location>
</feature>
<feature type="region of interest" description="Disordered" evidence="11">
    <location>
        <begin position="840"/>
        <end position="861"/>
    </location>
</feature>
<sequence length="935" mass="97390">MADEAKGLEEALLDGDCCDGSCSDDGCDVECCDPEINDEKTSLLEASRRKKEKRRCAVEDLRRGRGPPPASSAFYCCRHKHLQVRYENILQYTWASSRQGRDHPQQEQRKEKSSSGAASGAPTRSKYIVEGMCCAAEEDLVRTIVEKVEGVTKMELSAATRVALVWHDAERVAPTAILQRLNDAKLEAHLAGAEKELGDGTFWGPLLASLPPRDVLACTLLTAVSLAGYWFSPLKWVSLAAVAAGSPALLLKAWAGLRGGIVGIHLLMVVASAGVCAVGIAGGGNEQIDAAALVCLFSLSEWLESKTLSKARASLEAVMALRPEEAEVLGRGMAPADSVRVGEVVAVRPGGKVPVDGRVVRGSSEVDESTLTGESKPVPKSEGSEVFAGTVNYGSYLEVVATVESGESTVAKLADMVERASMERSDTERMVERAARFYTPCVLVLALLVALLPTFLLAKTWPARRSYLLLACNLLVAGCPCALVLSTPATVVSGIASLARGGVLVKGGVHLERLGRVMAIGMDKTGTLTEGRLSVERILSANWCSDRHFLFHLASLESQSSHPIAGAVLRLAEERNIEASADVASYKTIPGAGASAVVEGRFVVVGNVKLAAAGNGWSSSEAAGLRKAFESWEGEGMTAVWAAVDGRALGVAAAADLVRRNAAAAVSALAGMGVEAAMVTGDNEGSALKVARAVGLRESQVRHSMRPEDKVDAVAELRREYGAVAMVGDGVNDAPALAAADVGVAMGAAGSPAAMETADVVLFSEDIGRVAWSVRKARACRTKIIQNIALSILAKAAIVVCVFYVGDFPVTLNVMSDAGVAMAVILNGMSVMWFDDGRSRREDGDHGEHGQCGAHGKGESSVKHGHHGGGCCGGGGGCGEAERVVKEDPKPEGGETGGCCGGGGGCEDAERVVKEDPKPEGGETGGCCGGGGCGK</sequence>
<evidence type="ECO:0000256" key="5">
    <source>
        <dbReference type="ARBA" id="ARBA00022741"/>
    </source>
</evidence>
<evidence type="ECO:0000256" key="8">
    <source>
        <dbReference type="ARBA" id="ARBA00022989"/>
    </source>
</evidence>
<feature type="transmembrane region" description="Helical" evidence="10">
    <location>
        <begin position="467"/>
        <end position="485"/>
    </location>
</feature>
<dbReference type="SUPFAM" id="SSF55008">
    <property type="entry name" value="HMA, heavy metal-associated domain"/>
    <property type="match status" value="1"/>
</dbReference>
<dbReference type="SUPFAM" id="SSF56784">
    <property type="entry name" value="HAD-like"/>
    <property type="match status" value="1"/>
</dbReference>
<keyword evidence="5 10" id="KW-0547">Nucleotide-binding</keyword>
<dbReference type="Gene3D" id="3.30.70.100">
    <property type="match status" value="1"/>
</dbReference>
<evidence type="ECO:0000256" key="7">
    <source>
        <dbReference type="ARBA" id="ARBA00022967"/>
    </source>
</evidence>
<protein>
    <submittedName>
        <fullName evidence="13">Heavy metal transporting ATPase</fullName>
    </submittedName>
</protein>
<feature type="compositionally biased region" description="Gly residues" evidence="11">
    <location>
        <begin position="922"/>
        <end position="935"/>
    </location>
</feature>
<evidence type="ECO:0000313" key="13">
    <source>
        <dbReference type="EMBL" id="WZN66323.1"/>
    </source>
</evidence>
<dbReference type="InterPro" id="IPR008250">
    <property type="entry name" value="ATPase_P-typ_transduc_dom_A_sf"/>
</dbReference>
<dbReference type="GO" id="GO:0005524">
    <property type="term" value="F:ATP binding"/>
    <property type="evidence" value="ECO:0007669"/>
    <property type="project" value="UniProtKB-UniRule"/>
</dbReference>
<evidence type="ECO:0000256" key="4">
    <source>
        <dbReference type="ARBA" id="ARBA00022723"/>
    </source>
</evidence>
<dbReference type="NCBIfam" id="TIGR01494">
    <property type="entry name" value="ATPase_P-type"/>
    <property type="match status" value="1"/>
</dbReference>
<evidence type="ECO:0000259" key="12">
    <source>
        <dbReference type="PROSITE" id="PS50846"/>
    </source>
</evidence>
<dbReference type="GO" id="GO:0046872">
    <property type="term" value="F:metal ion binding"/>
    <property type="evidence" value="ECO:0007669"/>
    <property type="project" value="UniProtKB-KW"/>
</dbReference>
<dbReference type="InterPro" id="IPR023299">
    <property type="entry name" value="ATPase_P-typ_cyto_dom_N"/>
</dbReference>
<dbReference type="SUPFAM" id="SSF81665">
    <property type="entry name" value="Calcium ATPase, transmembrane domain M"/>
    <property type="match status" value="1"/>
</dbReference>
<gene>
    <name evidence="13" type="ORF">HKI87_15g78880</name>
</gene>
<name>A0AAX4PJ56_9CHLO</name>
<dbReference type="Gene3D" id="2.70.150.10">
    <property type="entry name" value="Calcium-transporting ATPase, cytoplasmic transduction domain A"/>
    <property type="match status" value="1"/>
</dbReference>
<evidence type="ECO:0000256" key="2">
    <source>
        <dbReference type="ARBA" id="ARBA00006024"/>
    </source>
</evidence>
<proteinExistence type="inferred from homology"/>
<dbReference type="CDD" id="cd00371">
    <property type="entry name" value="HMA"/>
    <property type="match status" value="1"/>
</dbReference>
<dbReference type="InterPro" id="IPR051014">
    <property type="entry name" value="Cation_Transport_ATPase_IB"/>
</dbReference>
<organism evidence="13 14">
    <name type="scientific">Chloropicon roscoffensis</name>
    <dbReference type="NCBI Taxonomy" id="1461544"/>
    <lineage>
        <taxon>Eukaryota</taxon>
        <taxon>Viridiplantae</taxon>
        <taxon>Chlorophyta</taxon>
        <taxon>Chloropicophyceae</taxon>
        <taxon>Chloropicales</taxon>
        <taxon>Chloropicaceae</taxon>
        <taxon>Chloropicon</taxon>
    </lineage>
</organism>
<dbReference type="Pfam" id="PF00122">
    <property type="entry name" value="E1-E2_ATPase"/>
    <property type="match status" value="1"/>
</dbReference>
<feature type="compositionally biased region" description="Basic and acidic residues" evidence="11">
    <location>
        <begin position="840"/>
        <end position="849"/>
    </location>
</feature>
<keyword evidence="7" id="KW-1278">Translocase</keyword>
<keyword evidence="4 10" id="KW-0479">Metal-binding</keyword>
<feature type="region of interest" description="Disordered" evidence="11">
    <location>
        <begin position="363"/>
        <end position="382"/>
    </location>
</feature>
<evidence type="ECO:0000313" key="14">
    <source>
        <dbReference type="Proteomes" id="UP001472866"/>
    </source>
</evidence>
<feature type="region of interest" description="Disordered" evidence="11">
    <location>
        <begin position="97"/>
        <end position="123"/>
    </location>
</feature>
<evidence type="ECO:0000256" key="6">
    <source>
        <dbReference type="ARBA" id="ARBA00022840"/>
    </source>
</evidence>
<dbReference type="FunFam" id="2.70.150.10:FF:000002">
    <property type="entry name" value="Copper-transporting ATPase 1, putative"/>
    <property type="match status" value="1"/>
</dbReference>
<feature type="transmembrane region" description="Helical" evidence="10">
    <location>
        <begin position="784"/>
        <end position="806"/>
    </location>
</feature>
<evidence type="ECO:0000256" key="3">
    <source>
        <dbReference type="ARBA" id="ARBA00022692"/>
    </source>
</evidence>
<dbReference type="SFLD" id="SFLDS00003">
    <property type="entry name" value="Haloacid_Dehalogenase"/>
    <property type="match status" value="1"/>
</dbReference>
<dbReference type="PANTHER" id="PTHR48085:SF5">
    <property type="entry name" value="CADMIUM_ZINC-TRANSPORTING ATPASE HMA4-RELATED"/>
    <property type="match status" value="1"/>
</dbReference>
<dbReference type="InterPro" id="IPR023214">
    <property type="entry name" value="HAD_sf"/>
</dbReference>
<dbReference type="NCBIfam" id="TIGR01525">
    <property type="entry name" value="ATPase-IB_hvy"/>
    <property type="match status" value="1"/>
</dbReference>
<dbReference type="Gene3D" id="3.40.50.1000">
    <property type="entry name" value="HAD superfamily/HAD-like"/>
    <property type="match status" value="1"/>
</dbReference>
<keyword evidence="9 10" id="KW-0472">Membrane</keyword>
<evidence type="ECO:0000256" key="10">
    <source>
        <dbReference type="RuleBase" id="RU362081"/>
    </source>
</evidence>
<keyword evidence="3 10" id="KW-0812">Transmembrane</keyword>
<comment type="subcellular location">
    <subcellularLocation>
        <location evidence="1">Membrane</location>
        <topology evidence="1">Multi-pass membrane protein</topology>
    </subcellularLocation>
</comment>
<dbReference type="Gene3D" id="3.40.1110.10">
    <property type="entry name" value="Calcium-transporting ATPase, cytoplasmic domain N"/>
    <property type="match status" value="1"/>
</dbReference>
<dbReference type="InterPro" id="IPR006121">
    <property type="entry name" value="HMA_dom"/>
</dbReference>
<dbReference type="InterPro" id="IPR036412">
    <property type="entry name" value="HAD-like_sf"/>
</dbReference>
<dbReference type="SFLD" id="SFLDF00027">
    <property type="entry name" value="p-type_atpase"/>
    <property type="match status" value="1"/>
</dbReference>
<evidence type="ECO:0000256" key="1">
    <source>
        <dbReference type="ARBA" id="ARBA00004141"/>
    </source>
</evidence>
<dbReference type="InterPro" id="IPR059000">
    <property type="entry name" value="ATPase_P-type_domA"/>
</dbReference>
<dbReference type="SFLD" id="SFLDG00002">
    <property type="entry name" value="C1.7:_P-type_atpase_like"/>
    <property type="match status" value="1"/>
</dbReference>
<dbReference type="PROSITE" id="PS00154">
    <property type="entry name" value="ATPASE_E1_E2"/>
    <property type="match status" value="1"/>
</dbReference>
<dbReference type="InterPro" id="IPR023298">
    <property type="entry name" value="ATPase_P-typ_TM_dom_sf"/>
</dbReference>
<dbReference type="InterPro" id="IPR036163">
    <property type="entry name" value="HMA_dom_sf"/>
</dbReference>
<dbReference type="GO" id="GO:0016887">
    <property type="term" value="F:ATP hydrolysis activity"/>
    <property type="evidence" value="ECO:0007669"/>
    <property type="project" value="InterPro"/>
</dbReference>
<keyword evidence="14" id="KW-1185">Reference proteome</keyword>